<protein>
    <recommendedName>
        <fullName evidence="8">Glycosyltransferase family 92 protein</fullName>
        <ecNumber evidence="8">2.4.1.-</ecNumber>
    </recommendedName>
</protein>
<accession>A0AAE9JLT7</accession>
<keyword evidence="5 8" id="KW-0812">Transmembrane</keyword>
<evidence type="ECO:0000256" key="5">
    <source>
        <dbReference type="ARBA" id="ARBA00022692"/>
    </source>
</evidence>
<dbReference type="PANTHER" id="PTHR21461">
    <property type="entry name" value="GLYCOSYLTRANSFERASE FAMILY 92 PROTEIN"/>
    <property type="match status" value="1"/>
</dbReference>
<feature type="transmembrane region" description="Helical" evidence="8">
    <location>
        <begin position="55"/>
        <end position="77"/>
    </location>
</feature>
<keyword evidence="10" id="KW-1185">Reference proteome</keyword>
<evidence type="ECO:0000256" key="4">
    <source>
        <dbReference type="ARBA" id="ARBA00022679"/>
    </source>
</evidence>
<dbReference type="GO" id="GO:0016020">
    <property type="term" value="C:membrane"/>
    <property type="evidence" value="ECO:0007669"/>
    <property type="project" value="UniProtKB-SubCell"/>
</dbReference>
<evidence type="ECO:0000256" key="7">
    <source>
        <dbReference type="ARBA" id="ARBA00023136"/>
    </source>
</evidence>
<dbReference type="InterPro" id="IPR008166">
    <property type="entry name" value="Glyco_transf_92"/>
</dbReference>
<evidence type="ECO:0000256" key="3">
    <source>
        <dbReference type="ARBA" id="ARBA00022676"/>
    </source>
</evidence>
<proteinExistence type="inferred from homology"/>
<evidence type="ECO:0000313" key="9">
    <source>
        <dbReference type="EMBL" id="UMM33816.1"/>
    </source>
</evidence>
<sequence length="397" mass="46598">MLCHKNRRIIPIFTTHPNIDVYLRRSGFKSQAVREALFIPSQCAMPLKPSHYSFVYFYFVLVYYVGTGWQSLLFTSLEPDIHKFCYRFFVEYLFSVDMDEIGTFERNPPHDLTVCVAPLYGNESKWLQIVEFVEHMKLEGAAFVYFYVGVISDYDRKILTDYVRTGDVEVIDLHDKYERPYYAWHLITIQDCHLRAKYHSKWVSFLDIDERISGTKNQSLIELLNGQDSNVGEIQIPVLNIVKYDDMPEEFDNVVKLKEDMMFRKWTDSIDPTWNASKAIVKPEKVGIMFIHFAIAKLPGVRTIQVDESQAVVRHFRSTQHRAHFNDWQLVTQADGSLLKITKRPLESEFAEKLTNAIIKRVLNVYDRVPVKCDRIARYLWESRNFPNPCESMSPVF</sequence>
<evidence type="ECO:0000256" key="8">
    <source>
        <dbReference type="RuleBase" id="RU366017"/>
    </source>
</evidence>
<dbReference type="AlphaFoldDB" id="A0AAE9JLT7"/>
<dbReference type="EMBL" id="CP092624">
    <property type="protein sequence ID" value="UMM33816.1"/>
    <property type="molecule type" value="Genomic_DNA"/>
</dbReference>
<dbReference type="PANTHER" id="PTHR21461:SF84">
    <property type="entry name" value="GLYCOSYLTRANSFERASE FAMILY 92 PROTEIN"/>
    <property type="match status" value="1"/>
</dbReference>
<keyword evidence="6 8" id="KW-1133">Transmembrane helix</keyword>
<keyword evidence="7 8" id="KW-0472">Membrane</keyword>
<keyword evidence="3 8" id="KW-0328">Glycosyltransferase</keyword>
<evidence type="ECO:0000256" key="2">
    <source>
        <dbReference type="ARBA" id="ARBA00007647"/>
    </source>
</evidence>
<gene>
    <name evidence="9" type="ORF">L5515_007146</name>
</gene>
<comment type="subcellular location">
    <subcellularLocation>
        <location evidence="1">Membrane</location>
        <topology evidence="1">Single-pass membrane protein</topology>
    </subcellularLocation>
</comment>
<evidence type="ECO:0000256" key="1">
    <source>
        <dbReference type="ARBA" id="ARBA00004167"/>
    </source>
</evidence>
<keyword evidence="4 8" id="KW-0808">Transferase</keyword>
<dbReference type="EC" id="2.4.1.-" evidence="8"/>
<evidence type="ECO:0000256" key="6">
    <source>
        <dbReference type="ARBA" id="ARBA00022989"/>
    </source>
</evidence>
<reference evidence="9 10" key="1">
    <citation type="submission" date="2022-04" db="EMBL/GenBank/DDBJ databases">
        <title>Chromosome-level reference genomes for two strains of Caenorhabditis briggsae: an improved platform for comparative genomics.</title>
        <authorList>
            <person name="Stevens L."/>
            <person name="Andersen E."/>
        </authorList>
    </citation>
    <scope>NUCLEOTIDE SEQUENCE [LARGE SCALE GENOMIC DNA]</scope>
    <source>
        <strain evidence="9">VX34</strain>
        <tissue evidence="9">Whole-organism</tissue>
    </source>
</reference>
<comment type="similarity">
    <text evidence="2 8">Belongs to the glycosyltransferase 92 family.</text>
</comment>
<organism evidence="9 10">
    <name type="scientific">Caenorhabditis briggsae</name>
    <dbReference type="NCBI Taxonomy" id="6238"/>
    <lineage>
        <taxon>Eukaryota</taxon>
        <taxon>Metazoa</taxon>
        <taxon>Ecdysozoa</taxon>
        <taxon>Nematoda</taxon>
        <taxon>Chromadorea</taxon>
        <taxon>Rhabditida</taxon>
        <taxon>Rhabditina</taxon>
        <taxon>Rhabditomorpha</taxon>
        <taxon>Rhabditoidea</taxon>
        <taxon>Rhabditidae</taxon>
        <taxon>Peloderinae</taxon>
        <taxon>Caenorhabditis</taxon>
    </lineage>
</organism>
<dbReference type="Proteomes" id="UP000829354">
    <property type="component" value="Chromosome V"/>
</dbReference>
<dbReference type="GO" id="GO:0016757">
    <property type="term" value="F:glycosyltransferase activity"/>
    <property type="evidence" value="ECO:0007669"/>
    <property type="project" value="UniProtKB-UniRule"/>
</dbReference>
<name>A0AAE9JLT7_CAEBR</name>
<evidence type="ECO:0000313" key="10">
    <source>
        <dbReference type="Proteomes" id="UP000829354"/>
    </source>
</evidence>
<dbReference type="Pfam" id="PF01697">
    <property type="entry name" value="Glyco_transf_92"/>
    <property type="match status" value="1"/>
</dbReference>